<accession>A0ABD6F3J8</accession>
<dbReference type="Proteomes" id="UP001608902">
    <property type="component" value="Unassembled WGS sequence"/>
</dbReference>
<evidence type="ECO:0000313" key="1">
    <source>
        <dbReference type="EMBL" id="MFH4984748.1"/>
    </source>
</evidence>
<sequence>MEQQLRMKCYGGEVDGLSSVIRECYAERFTKPRQMTKRKVNREGVRDILDKCESLNSKENHIHPLQCSLEFHAGYME</sequence>
<name>A0ABD6F3J8_9BILA</name>
<evidence type="ECO:0000313" key="2">
    <source>
        <dbReference type="Proteomes" id="UP001608902"/>
    </source>
</evidence>
<dbReference type="EMBL" id="JBGFUD010020753">
    <property type="protein sequence ID" value="MFH4984748.1"/>
    <property type="molecule type" value="Genomic_DNA"/>
</dbReference>
<keyword evidence="2" id="KW-1185">Reference proteome</keyword>
<protein>
    <submittedName>
        <fullName evidence="1">Uncharacterized protein</fullName>
    </submittedName>
</protein>
<comment type="caution">
    <text evidence="1">The sequence shown here is derived from an EMBL/GenBank/DDBJ whole genome shotgun (WGS) entry which is preliminary data.</text>
</comment>
<gene>
    <name evidence="1" type="ORF">AB6A40_011457</name>
</gene>
<proteinExistence type="predicted"/>
<dbReference type="AlphaFoldDB" id="A0ABD6F3J8"/>
<reference evidence="1 2" key="1">
    <citation type="submission" date="2024-08" db="EMBL/GenBank/DDBJ databases">
        <title>Gnathostoma spinigerum genome.</title>
        <authorList>
            <person name="Gonzalez-Bertolin B."/>
            <person name="Monzon S."/>
            <person name="Zaballos A."/>
            <person name="Jimenez P."/>
            <person name="Dekumyoy P."/>
            <person name="Varona S."/>
            <person name="Cuesta I."/>
            <person name="Sumanam S."/>
            <person name="Adisakwattana P."/>
            <person name="Gasser R.B."/>
            <person name="Hernandez-Gonzalez A."/>
            <person name="Young N.D."/>
            <person name="Perteguer M.J."/>
        </authorList>
    </citation>
    <scope>NUCLEOTIDE SEQUENCE [LARGE SCALE GENOMIC DNA]</scope>
    <source>
        <strain evidence="1">AL3</strain>
        <tissue evidence="1">Liver</tissue>
    </source>
</reference>
<organism evidence="1 2">
    <name type="scientific">Gnathostoma spinigerum</name>
    <dbReference type="NCBI Taxonomy" id="75299"/>
    <lineage>
        <taxon>Eukaryota</taxon>
        <taxon>Metazoa</taxon>
        <taxon>Ecdysozoa</taxon>
        <taxon>Nematoda</taxon>
        <taxon>Chromadorea</taxon>
        <taxon>Rhabditida</taxon>
        <taxon>Spirurina</taxon>
        <taxon>Gnathostomatomorpha</taxon>
        <taxon>Gnathostomatoidea</taxon>
        <taxon>Gnathostomatidae</taxon>
        <taxon>Gnathostoma</taxon>
    </lineage>
</organism>